<organism evidence="2 3">
    <name type="scientific">Pseudonocardia sediminis</name>
    <dbReference type="NCBI Taxonomy" id="1397368"/>
    <lineage>
        <taxon>Bacteria</taxon>
        <taxon>Bacillati</taxon>
        <taxon>Actinomycetota</taxon>
        <taxon>Actinomycetes</taxon>
        <taxon>Pseudonocardiales</taxon>
        <taxon>Pseudonocardiaceae</taxon>
        <taxon>Pseudonocardia</taxon>
    </lineage>
</organism>
<comment type="caution">
    <text evidence="2">The sequence shown here is derived from an EMBL/GenBank/DDBJ whole genome shotgun (WGS) entry which is preliminary data.</text>
</comment>
<keyword evidence="3" id="KW-1185">Reference proteome</keyword>
<dbReference type="AlphaFoldDB" id="A0A4Q7UZN9"/>
<sequence length="117" mass="12801">MAATAAETPGQQPTRRRRERKQTTLDHHIDRPSVVEPGDAPHDTTDPYERATSVEPDKAAAAAAGYQTVNAVIPLPQPEEPEHDKGPDRVEKYQVRGPDGKLVTVTHNLDTGETETD</sequence>
<dbReference type="RefSeq" id="WP_130291618.1">
    <property type="nucleotide sequence ID" value="NZ_SHKL01000001.1"/>
</dbReference>
<gene>
    <name evidence="2" type="ORF">EV383_4390</name>
</gene>
<dbReference type="Proteomes" id="UP000291591">
    <property type="component" value="Unassembled WGS sequence"/>
</dbReference>
<evidence type="ECO:0000313" key="3">
    <source>
        <dbReference type="Proteomes" id="UP000291591"/>
    </source>
</evidence>
<dbReference type="EMBL" id="SHKL01000001">
    <property type="protein sequence ID" value="RZT87466.1"/>
    <property type="molecule type" value="Genomic_DNA"/>
</dbReference>
<evidence type="ECO:0000256" key="1">
    <source>
        <dbReference type="SAM" id="MobiDB-lite"/>
    </source>
</evidence>
<feature type="compositionally biased region" description="Basic and acidic residues" evidence="1">
    <location>
        <begin position="21"/>
        <end position="49"/>
    </location>
</feature>
<evidence type="ECO:0000313" key="2">
    <source>
        <dbReference type="EMBL" id="RZT87466.1"/>
    </source>
</evidence>
<dbReference type="OrthoDB" id="5147442at2"/>
<feature type="region of interest" description="Disordered" evidence="1">
    <location>
        <begin position="1"/>
        <end position="54"/>
    </location>
</feature>
<accession>A0A4Q7UZN9</accession>
<name>A0A4Q7UZN9_PSEST</name>
<feature type="region of interest" description="Disordered" evidence="1">
    <location>
        <begin position="74"/>
        <end position="99"/>
    </location>
</feature>
<reference evidence="2 3" key="1">
    <citation type="submission" date="2019-02" db="EMBL/GenBank/DDBJ databases">
        <title>Sequencing the genomes of 1000 actinobacteria strains.</title>
        <authorList>
            <person name="Klenk H.-P."/>
        </authorList>
    </citation>
    <scope>NUCLEOTIDE SEQUENCE [LARGE SCALE GENOMIC DNA]</scope>
    <source>
        <strain evidence="2 3">DSM 45779</strain>
    </source>
</reference>
<proteinExistence type="predicted"/>
<feature type="compositionally biased region" description="Basic and acidic residues" evidence="1">
    <location>
        <begin position="80"/>
        <end position="94"/>
    </location>
</feature>
<protein>
    <submittedName>
        <fullName evidence="2">Uncharacterized protein</fullName>
    </submittedName>
</protein>